<evidence type="ECO:0000256" key="9">
    <source>
        <dbReference type="PIRSR" id="PIRSR032067-1"/>
    </source>
</evidence>
<evidence type="ECO:0000256" key="7">
    <source>
        <dbReference type="ARBA" id="ARBA00022801"/>
    </source>
</evidence>
<dbReference type="GO" id="GO:0006508">
    <property type="term" value="P:proteolysis"/>
    <property type="evidence" value="ECO:0007669"/>
    <property type="project" value="UniProtKB-KW"/>
</dbReference>
<dbReference type="EC" id="3.4.15.6" evidence="4"/>
<accession>A0A542YSS2</accession>
<dbReference type="AlphaFoldDB" id="A0A542YSS2"/>
<evidence type="ECO:0000256" key="6">
    <source>
        <dbReference type="ARBA" id="ARBA00022670"/>
    </source>
</evidence>
<evidence type="ECO:0000313" key="11">
    <source>
        <dbReference type="Proteomes" id="UP000319516"/>
    </source>
</evidence>
<evidence type="ECO:0000256" key="3">
    <source>
        <dbReference type="ARBA" id="ARBA00006534"/>
    </source>
</evidence>
<dbReference type="InterPro" id="IPR029062">
    <property type="entry name" value="Class_I_gatase-like"/>
</dbReference>
<dbReference type="CDD" id="cd03145">
    <property type="entry name" value="GAT1_cyanophycinase"/>
    <property type="match status" value="1"/>
</dbReference>
<dbReference type="InterPro" id="IPR011811">
    <property type="entry name" value="Peptidase_S51_cyanophycinase"/>
</dbReference>
<feature type="active site" description="Charge relay system" evidence="9">
    <location>
        <position position="210"/>
    </location>
</feature>
<dbReference type="Pfam" id="PF03575">
    <property type="entry name" value="Peptidase_S51"/>
    <property type="match status" value="1"/>
</dbReference>
<evidence type="ECO:0000256" key="4">
    <source>
        <dbReference type="ARBA" id="ARBA00013115"/>
    </source>
</evidence>
<dbReference type="Proteomes" id="UP000319516">
    <property type="component" value="Unassembled WGS sequence"/>
</dbReference>
<evidence type="ECO:0000256" key="8">
    <source>
        <dbReference type="ARBA" id="ARBA00022825"/>
    </source>
</evidence>
<dbReference type="Gene3D" id="3.40.50.880">
    <property type="match status" value="1"/>
</dbReference>
<dbReference type="GO" id="GO:0008241">
    <property type="term" value="F:peptidyl-dipeptidase activity"/>
    <property type="evidence" value="ECO:0007669"/>
    <property type="project" value="UniProtKB-EC"/>
</dbReference>
<evidence type="ECO:0000256" key="1">
    <source>
        <dbReference type="ARBA" id="ARBA00001092"/>
    </source>
</evidence>
<dbReference type="RefSeq" id="WP_141785170.1">
    <property type="nucleotide sequence ID" value="NZ_BAAAIK010000007.1"/>
</dbReference>
<dbReference type="InterPro" id="IPR005320">
    <property type="entry name" value="Peptidase_S51"/>
</dbReference>
<comment type="caution">
    <text evidence="10">The sequence shown here is derived from an EMBL/GenBank/DDBJ whole genome shotgun (WGS) entry which is preliminary data.</text>
</comment>
<keyword evidence="8" id="KW-0720">Serine protease</keyword>
<evidence type="ECO:0000256" key="5">
    <source>
        <dbReference type="ARBA" id="ARBA00015719"/>
    </source>
</evidence>
<comment type="catalytic activity">
    <reaction evidence="1">
        <text>[L-4-(L-arginin-2-N-yl)aspartate](n) + H2O = [L-4-(L-arginin-2-N-yl)aspartate](n-1) + L-4-(L-arginin-2-N-yl)aspartate</text>
        <dbReference type="Rhea" id="RHEA:12845"/>
        <dbReference type="Rhea" id="RHEA-COMP:13728"/>
        <dbReference type="Rhea" id="RHEA-COMP:13734"/>
        <dbReference type="ChEBI" id="CHEBI:15377"/>
        <dbReference type="ChEBI" id="CHEBI:137986"/>
        <dbReference type="ChEBI" id="CHEBI:137991"/>
        <dbReference type="EC" id="3.4.15.6"/>
    </reaction>
</comment>
<proteinExistence type="inferred from homology"/>
<protein>
    <recommendedName>
        <fullName evidence="5">Cyanophycinase</fullName>
        <ecNumber evidence="4">3.4.15.6</ecNumber>
    </recommendedName>
</protein>
<dbReference type="NCBIfam" id="TIGR02069">
    <property type="entry name" value="cyanophycinase"/>
    <property type="match status" value="1"/>
</dbReference>
<name>A0A542YSS2_9MICO</name>
<keyword evidence="7" id="KW-0378">Hydrolase</keyword>
<organism evidence="10 11">
    <name type="scientific">Ornithinicoccus hortensis</name>
    <dbReference type="NCBI Taxonomy" id="82346"/>
    <lineage>
        <taxon>Bacteria</taxon>
        <taxon>Bacillati</taxon>
        <taxon>Actinomycetota</taxon>
        <taxon>Actinomycetes</taxon>
        <taxon>Micrococcales</taxon>
        <taxon>Intrasporangiaceae</taxon>
        <taxon>Ornithinicoccus</taxon>
    </lineage>
</organism>
<gene>
    <name evidence="10" type="ORF">FB467_2266</name>
</gene>
<dbReference type="SUPFAM" id="SSF52317">
    <property type="entry name" value="Class I glutamine amidotransferase-like"/>
    <property type="match status" value="1"/>
</dbReference>
<evidence type="ECO:0000256" key="2">
    <source>
        <dbReference type="ARBA" id="ARBA00002039"/>
    </source>
</evidence>
<reference evidence="10 11" key="1">
    <citation type="submission" date="2019-06" db="EMBL/GenBank/DDBJ databases">
        <title>Sequencing the genomes of 1000 actinobacteria strains.</title>
        <authorList>
            <person name="Klenk H.-P."/>
        </authorList>
    </citation>
    <scope>NUCLEOTIDE SEQUENCE [LARGE SCALE GENOMIC DNA]</scope>
    <source>
        <strain evidence="10 11">DSM 12335</strain>
    </source>
</reference>
<keyword evidence="6" id="KW-0645">Protease</keyword>
<feature type="active site" description="Charge relay system" evidence="9">
    <location>
        <position position="141"/>
    </location>
</feature>
<dbReference type="PIRSF" id="PIRSF032067">
    <property type="entry name" value="Cyanophycinase"/>
    <property type="match status" value="1"/>
</dbReference>
<dbReference type="EMBL" id="VFOP01000001">
    <property type="protein sequence ID" value="TQL51130.1"/>
    <property type="molecule type" value="Genomic_DNA"/>
</dbReference>
<dbReference type="PANTHER" id="PTHR36175">
    <property type="entry name" value="CYANOPHYCINASE"/>
    <property type="match status" value="1"/>
</dbReference>
<evidence type="ECO:0000313" key="10">
    <source>
        <dbReference type="EMBL" id="TQL51130.1"/>
    </source>
</evidence>
<comment type="function">
    <text evidence="2">Exopeptidase that catalyzes the hydrolytic cleavage of multi-L-arginyl-poly-L-aspartic acid (cyanophycin; a water-insoluble reserve polymer) into aspartate-arginine dipeptides.</text>
</comment>
<keyword evidence="11" id="KW-1185">Reference proteome</keyword>
<sequence length="305" mass="32283">MSAPAPHQFPSPPDVRRTLFIIGGAEDKRRRLVVLRRFVRLAGGRSARIVVIPTASSMAAEAVEVYGAVFGRLHAPDVTEVNPATRAESSDPELIERIDGATGIFITGGNQLKLGQLIVGTPLHDALRRAYQRGAVVGGTSAGASVLSQFMISMGEEGVVPRQRTSQLTAGLGLLSGVILDQHFDQRTRYARLLSLVAASPSLLGIGIDEDTAAEITDENDLTVVGSGAVYVVDARQAISDAHEARRDAPLMVSGAVVHSLPYGSSFDLGEARLTDFVEMHAEVAVVTSPTDVHDTANAAAAMRR</sequence>
<comment type="similarity">
    <text evidence="3">Belongs to the peptidase S51 family.</text>
</comment>
<feature type="active site" description="Charge relay system" evidence="9">
    <location>
        <position position="183"/>
    </location>
</feature>
<dbReference type="GO" id="GO:0008236">
    <property type="term" value="F:serine-type peptidase activity"/>
    <property type="evidence" value="ECO:0007669"/>
    <property type="project" value="UniProtKB-KW"/>
</dbReference>
<dbReference type="OrthoDB" id="9799980at2"/>
<dbReference type="PANTHER" id="PTHR36175:SF1">
    <property type="entry name" value="CYANOPHYCINASE"/>
    <property type="match status" value="1"/>
</dbReference>